<evidence type="ECO:0000256" key="2">
    <source>
        <dbReference type="SAM" id="SignalP"/>
    </source>
</evidence>
<evidence type="ECO:0000256" key="1">
    <source>
        <dbReference type="SAM" id="MobiDB-lite"/>
    </source>
</evidence>
<organism evidence="3">
    <name type="scientific">Streptomyces sp. R39</name>
    <dbReference type="NCBI Taxonomy" id="3238631"/>
    <lineage>
        <taxon>Bacteria</taxon>
        <taxon>Bacillati</taxon>
        <taxon>Actinomycetota</taxon>
        <taxon>Actinomycetes</taxon>
        <taxon>Kitasatosporales</taxon>
        <taxon>Streptomycetaceae</taxon>
        <taxon>Streptomyces</taxon>
    </lineage>
</organism>
<keyword evidence="2" id="KW-0732">Signal</keyword>
<feature type="compositionally biased region" description="Low complexity" evidence="1">
    <location>
        <begin position="119"/>
        <end position="138"/>
    </location>
</feature>
<proteinExistence type="predicted"/>
<reference evidence="3" key="1">
    <citation type="submission" date="2024-07" db="EMBL/GenBank/DDBJ databases">
        <authorList>
            <person name="Yu S.T."/>
        </authorList>
    </citation>
    <scope>NUCLEOTIDE SEQUENCE</scope>
    <source>
        <strain evidence="3">R39</strain>
    </source>
</reference>
<dbReference type="EMBL" id="CP163441">
    <property type="protein sequence ID" value="XDQ44842.1"/>
    <property type="molecule type" value="Genomic_DNA"/>
</dbReference>
<feature type="chain" id="PRO_5044205618" description="Secreted protein" evidence="2">
    <location>
        <begin position="21"/>
        <end position="229"/>
    </location>
</feature>
<dbReference type="RefSeq" id="WP_234538921.1">
    <property type="nucleotide sequence ID" value="NZ_CP163441.1"/>
</dbReference>
<dbReference type="AlphaFoldDB" id="A0AB39QRA7"/>
<gene>
    <name evidence="3" type="ORF">AB5J52_22710</name>
</gene>
<feature type="region of interest" description="Disordered" evidence="1">
    <location>
        <begin position="33"/>
        <end position="144"/>
    </location>
</feature>
<dbReference type="GeneID" id="301466958"/>
<evidence type="ECO:0000313" key="3">
    <source>
        <dbReference type="EMBL" id="XDQ44842.1"/>
    </source>
</evidence>
<name>A0AB39QRA7_9ACTN</name>
<protein>
    <recommendedName>
        <fullName evidence="4">Secreted protein</fullName>
    </recommendedName>
</protein>
<evidence type="ECO:0008006" key="4">
    <source>
        <dbReference type="Google" id="ProtNLM"/>
    </source>
</evidence>
<feature type="signal peptide" evidence="2">
    <location>
        <begin position="1"/>
        <end position="20"/>
    </location>
</feature>
<feature type="compositionally biased region" description="Low complexity" evidence="1">
    <location>
        <begin position="33"/>
        <end position="44"/>
    </location>
</feature>
<accession>A0AB39QRA7</accession>
<sequence>MAASAAAVCLASALTACGGAGDGGFTAVGAAGGPARTPAARPTGSVTLVPLDGAKPTRGRPATTAPSGPAGPSGTADSAYGPAASSRPAAPAMPSASSAPHRNGTQPAASGPAVPNSPRPGASSASPAPAALTWSTPTREATDQRWCEKATVTFVNSGGTAVRSGTVTLGTHIIDLLGIDWSTIKSTEPLPAPIAPHSRTSRTWTVCVDDWRVPLGMHIETRVAAVDWS</sequence>
<feature type="compositionally biased region" description="Low complexity" evidence="1">
    <location>
        <begin position="61"/>
        <end position="100"/>
    </location>
</feature>